<evidence type="ECO:0000313" key="1">
    <source>
        <dbReference type="EMBL" id="ELW69013.1"/>
    </source>
</evidence>
<evidence type="ECO:0000313" key="2">
    <source>
        <dbReference type="Proteomes" id="UP000011518"/>
    </source>
</evidence>
<organism evidence="1 2">
    <name type="scientific">Tupaia chinensis</name>
    <name type="common">Chinese tree shrew</name>
    <name type="synonym">Tupaia belangeri chinensis</name>
    <dbReference type="NCBI Taxonomy" id="246437"/>
    <lineage>
        <taxon>Eukaryota</taxon>
        <taxon>Metazoa</taxon>
        <taxon>Chordata</taxon>
        <taxon>Craniata</taxon>
        <taxon>Vertebrata</taxon>
        <taxon>Euteleostomi</taxon>
        <taxon>Mammalia</taxon>
        <taxon>Eutheria</taxon>
        <taxon>Euarchontoglires</taxon>
        <taxon>Scandentia</taxon>
        <taxon>Tupaiidae</taxon>
        <taxon>Tupaia</taxon>
    </lineage>
</organism>
<dbReference type="EMBL" id="KB320549">
    <property type="protein sequence ID" value="ELW69013.1"/>
    <property type="molecule type" value="Genomic_DNA"/>
</dbReference>
<dbReference type="Proteomes" id="UP000011518">
    <property type="component" value="Unassembled WGS sequence"/>
</dbReference>
<reference evidence="2" key="1">
    <citation type="submission" date="2012-07" db="EMBL/GenBank/DDBJ databases">
        <title>Genome of the Chinese tree shrew, a rising model animal genetically related to primates.</title>
        <authorList>
            <person name="Zhang G."/>
            <person name="Fan Y."/>
            <person name="Yao Y."/>
            <person name="Huang Z."/>
        </authorList>
    </citation>
    <scope>NUCLEOTIDE SEQUENCE [LARGE SCALE GENOMIC DNA]</scope>
</reference>
<accession>L9L252</accession>
<proteinExistence type="predicted"/>
<keyword evidence="2" id="KW-1185">Reference proteome</keyword>
<dbReference type="InParanoid" id="L9L252"/>
<name>L9L252_TUPCH</name>
<gene>
    <name evidence="1" type="ORF">TREES_T100020364</name>
</gene>
<reference evidence="2" key="2">
    <citation type="journal article" date="2013" name="Nat. Commun.">
        <title>Genome of the Chinese tree shrew.</title>
        <authorList>
            <person name="Fan Y."/>
            <person name="Huang Z.Y."/>
            <person name="Cao C.C."/>
            <person name="Chen C.S."/>
            <person name="Chen Y.X."/>
            <person name="Fan D.D."/>
            <person name="He J."/>
            <person name="Hou H.L."/>
            <person name="Hu L."/>
            <person name="Hu X.T."/>
            <person name="Jiang X.T."/>
            <person name="Lai R."/>
            <person name="Lang Y.S."/>
            <person name="Liang B."/>
            <person name="Liao S.G."/>
            <person name="Mu D."/>
            <person name="Ma Y.Y."/>
            <person name="Niu Y.Y."/>
            <person name="Sun X.Q."/>
            <person name="Xia J.Q."/>
            <person name="Xiao J."/>
            <person name="Xiong Z.Q."/>
            <person name="Xu L."/>
            <person name="Yang L."/>
            <person name="Zhang Y."/>
            <person name="Zhao W."/>
            <person name="Zhao X.D."/>
            <person name="Zheng Y.T."/>
            <person name="Zhou J.M."/>
            <person name="Zhu Y.B."/>
            <person name="Zhang G.J."/>
            <person name="Wang J."/>
            <person name="Yao Y.G."/>
        </authorList>
    </citation>
    <scope>NUCLEOTIDE SEQUENCE [LARGE SCALE GENOMIC DNA]</scope>
</reference>
<protein>
    <submittedName>
        <fullName evidence="1">Uncharacterized protein</fullName>
    </submittedName>
</protein>
<sequence length="132" mass="14394">MTPLMNLACPLCAEEASSRSPETSQPAIPEQTPILSLAAGGGRGCQSPNRPRLLPGRFAARFKRQIGDIGEEGALTSPCLRLMGNWDPESESMALERPKMDTSRMWQSPESECCLEVGIYYQEILSLPPQGT</sequence>
<dbReference type="AlphaFoldDB" id="L9L252"/>